<gene>
    <name evidence="11" type="ORF">SPBR_01767</name>
</gene>
<keyword evidence="12" id="KW-1185">Reference proteome</keyword>
<dbReference type="OrthoDB" id="1884855at2759"/>
<evidence type="ECO:0000256" key="1">
    <source>
        <dbReference type="ARBA" id="ARBA00004629"/>
    </source>
</evidence>
<dbReference type="Pfam" id="PF05859">
    <property type="entry name" value="Mis12"/>
    <property type="match status" value="1"/>
</dbReference>
<evidence type="ECO:0000313" key="12">
    <source>
        <dbReference type="Proteomes" id="UP000031575"/>
    </source>
</evidence>
<keyword evidence="6" id="KW-0995">Kinetochore</keyword>
<sequence>MASSATADTELLTEHFGYPPVSLLDDIINSVNILAERALNSVEQALLRQPPASLGFKPAAFQRGRGEAKLSPDALEAAAKDAHRHEVENGTHQLETLLCASIDRNFDKFELYTMRNILCVKPEDRDWMRLAHYEGLDFATAAEGGAGDGAADDASIAHLHRRLQASLKLGHLLHVEAQRNETMLARLRTLAGTGRGPAADQEQGADPSLSASSASSGASLAFLLDRGPLTESDAAQPLTTTTAFALSQLPALRKLSSELRQKAPGLAAAVALDDEEEKAGGGGGGGGGSSGRAGDSKSWRRERLEYIEGSTRKHLERIRGLNLGRNGEMRSEQGSSSQANDGGHGGNNMTVEPEALTNILNILRQNHGGREAEAATGDTTQPEDDTMDES</sequence>
<organism evidence="11 12">
    <name type="scientific">Sporothrix brasiliensis 5110</name>
    <dbReference type="NCBI Taxonomy" id="1398154"/>
    <lineage>
        <taxon>Eukaryota</taxon>
        <taxon>Fungi</taxon>
        <taxon>Dikarya</taxon>
        <taxon>Ascomycota</taxon>
        <taxon>Pezizomycotina</taxon>
        <taxon>Sordariomycetes</taxon>
        <taxon>Sordariomycetidae</taxon>
        <taxon>Ophiostomatales</taxon>
        <taxon>Ophiostomataceae</taxon>
        <taxon>Sporothrix</taxon>
    </lineage>
</organism>
<dbReference type="VEuPathDB" id="FungiDB:SPBR_01767"/>
<accession>A0A0C2IYQ3</accession>
<evidence type="ECO:0000256" key="4">
    <source>
        <dbReference type="ARBA" id="ARBA00022618"/>
    </source>
</evidence>
<evidence type="ECO:0000256" key="2">
    <source>
        <dbReference type="ARBA" id="ARBA00008643"/>
    </source>
</evidence>
<protein>
    <submittedName>
        <fullName evidence="11">Kinetochore protein Mis12/MTW1</fullName>
    </submittedName>
</protein>
<comment type="subcellular location">
    <subcellularLocation>
        <location evidence="1">Chromosome</location>
        <location evidence="1">Centromere</location>
        <location evidence="1">Kinetochore</location>
    </subcellularLocation>
</comment>
<dbReference type="InterPro" id="IPR008685">
    <property type="entry name" value="Centromere_Mis12"/>
</dbReference>
<evidence type="ECO:0000256" key="10">
    <source>
        <dbReference type="SAM" id="MobiDB-lite"/>
    </source>
</evidence>
<dbReference type="GO" id="GO:0051382">
    <property type="term" value="P:kinetochore assembly"/>
    <property type="evidence" value="ECO:0007669"/>
    <property type="project" value="TreeGrafter"/>
</dbReference>
<keyword evidence="3" id="KW-0158">Chromosome</keyword>
<evidence type="ECO:0000256" key="5">
    <source>
        <dbReference type="ARBA" id="ARBA00022776"/>
    </source>
</evidence>
<keyword evidence="7" id="KW-0175">Coiled coil</keyword>
<feature type="region of interest" description="Disordered" evidence="10">
    <location>
        <begin position="192"/>
        <end position="212"/>
    </location>
</feature>
<dbReference type="PANTHER" id="PTHR14527">
    <property type="entry name" value="PROTEIN MIS12 HOMOLOG"/>
    <property type="match status" value="1"/>
</dbReference>
<keyword evidence="9" id="KW-0137">Centromere</keyword>
<dbReference type="RefSeq" id="XP_040619860.1">
    <property type="nucleotide sequence ID" value="XM_040760077.1"/>
</dbReference>
<name>A0A0C2IYQ3_9PEZI</name>
<dbReference type="GO" id="GO:0005634">
    <property type="term" value="C:nucleus"/>
    <property type="evidence" value="ECO:0007669"/>
    <property type="project" value="InterPro"/>
</dbReference>
<feature type="compositionally biased region" description="Gly residues" evidence="10">
    <location>
        <begin position="280"/>
        <end position="291"/>
    </location>
</feature>
<comment type="similarity">
    <text evidence="2">Belongs to the mis12 family.</text>
</comment>
<comment type="caution">
    <text evidence="11">The sequence shown here is derived from an EMBL/GenBank/DDBJ whole genome shotgun (WGS) entry which is preliminary data.</text>
</comment>
<dbReference type="HOGENOM" id="CLU_046437_1_0_1"/>
<evidence type="ECO:0000313" key="11">
    <source>
        <dbReference type="EMBL" id="KIH91850.1"/>
    </source>
</evidence>
<dbReference type="GO" id="GO:0000444">
    <property type="term" value="C:MIS12/MIND type complex"/>
    <property type="evidence" value="ECO:0007669"/>
    <property type="project" value="TreeGrafter"/>
</dbReference>
<dbReference type="Proteomes" id="UP000031575">
    <property type="component" value="Unassembled WGS sequence"/>
</dbReference>
<dbReference type="PANTHER" id="PTHR14527:SF2">
    <property type="entry name" value="PROTEIN MIS12 HOMOLOG"/>
    <property type="match status" value="1"/>
</dbReference>
<keyword evidence="8" id="KW-0131">Cell cycle</keyword>
<dbReference type="EMBL" id="AWTV01000007">
    <property type="protein sequence ID" value="KIH91850.1"/>
    <property type="molecule type" value="Genomic_DNA"/>
</dbReference>
<evidence type="ECO:0000256" key="7">
    <source>
        <dbReference type="ARBA" id="ARBA00023054"/>
    </source>
</evidence>
<evidence type="ECO:0000256" key="8">
    <source>
        <dbReference type="ARBA" id="ARBA00023306"/>
    </source>
</evidence>
<dbReference type="GeneID" id="63674998"/>
<feature type="region of interest" description="Disordered" evidence="10">
    <location>
        <begin position="318"/>
        <end position="390"/>
    </location>
</feature>
<keyword evidence="5" id="KW-0498">Mitosis</keyword>
<feature type="region of interest" description="Disordered" evidence="10">
    <location>
        <begin position="276"/>
        <end position="299"/>
    </location>
</feature>
<feature type="compositionally biased region" description="Acidic residues" evidence="10">
    <location>
        <begin position="381"/>
        <end position="390"/>
    </location>
</feature>
<evidence type="ECO:0000256" key="6">
    <source>
        <dbReference type="ARBA" id="ARBA00022838"/>
    </source>
</evidence>
<dbReference type="GO" id="GO:0051301">
    <property type="term" value="P:cell division"/>
    <property type="evidence" value="ECO:0007669"/>
    <property type="project" value="UniProtKB-KW"/>
</dbReference>
<dbReference type="AlphaFoldDB" id="A0A0C2IYQ3"/>
<evidence type="ECO:0000256" key="3">
    <source>
        <dbReference type="ARBA" id="ARBA00022454"/>
    </source>
</evidence>
<keyword evidence="4" id="KW-0132">Cell division</keyword>
<proteinExistence type="inferred from homology"/>
<reference evidence="11 12" key="1">
    <citation type="journal article" date="2014" name="BMC Genomics">
        <title>Comparative genomics of the major fungal agents of human and animal Sporotrichosis: Sporothrix schenckii and Sporothrix brasiliensis.</title>
        <authorList>
            <person name="Teixeira M.M."/>
            <person name="de Almeida L.G."/>
            <person name="Kubitschek-Barreira P."/>
            <person name="Alves F.L."/>
            <person name="Kioshima E.S."/>
            <person name="Abadio A.K."/>
            <person name="Fernandes L."/>
            <person name="Derengowski L.S."/>
            <person name="Ferreira K.S."/>
            <person name="Souza R.C."/>
            <person name="Ruiz J.C."/>
            <person name="de Andrade N.C."/>
            <person name="Paes H.C."/>
            <person name="Nicola A.M."/>
            <person name="Albuquerque P."/>
            <person name="Gerber A.L."/>
            <person name="Martins V.P."/>
            <person name="Peconick L.D."/>
            <person name="Neto A.V."/>
            <person name="Chaucanez C.B."/>
            <person name="Silva P.A."/>
            <person name="Cunha O.L."/>
            <person name="de Oliveira F.F."/>
            <person name="dos Santos T.C."/>
            <person name="Barros A.L."/>
            <person name="Soares M.A."/>
            <person name="de Oliveira L.M."/>
            <person name="Marini M.M."/>
            <person name="Villalobos-Duno H."/>
            <person name="Cunha M.M."/>
            <person name="de Hoog S."/>
            <person name="da Silveira J.F."/>
            <person name="Henrissat B."/>
            <person name="Nino-Vega G.A."/>
            <person name="Cisalpino P.S."/>
            <person name="Mora-Montes H.M."/>
            <person name="Almeida S.R."/>
            <person name="Stajich J.E."/>
            <person name="Lopes-Bezerra L.M."/>
            <person name="Vasconcelos A.T."/>
            <person name="Felipe M.S."/>
        </authorList>
    </citation>
    <scope>NUCLEOTIDE SEQUENCE [LARGE SCALE GENOMIC DNA]</scope>
    <source>
        <strain evidence="11 12">5110</strain>
    </source>
</reference>
<dbReference type="GO" id="GO:0000070">
    <property type="term" value="P:mitotic sister chromatid segregation"/>
    <property type="evidence" value="ECO:0007669"/>
    <property type="project" value="TreeGrafter"/>
</dbReference>
<evidence type="ECO:0000256" key="9">
    <source>
        <dbReference type="ARBA" id="ARBA00023328"/>
    </source>
</evidence>